<dbReference type="InterPro" id="IPR037066">
    <property type="entry name" value="Plug_dom_sf"/>
</dbReference>
<dbReference type="EMBL" id="AP014940">
    <property type="protein sequence ID" value="BAV98043.1"/>
    <property type="molecule type" value="Genomic_DNA"/>
</dbReference>
<dbReference type="GO" id="GO:0015891">
    <property type="term" value="P:siderophore transport"/>
    <property type="evidence" value="ECO:0007669"/>
    <property type="project" value="InterPro"/>
</dbReference>
<dbReference type="InterPro" id="IPR036942">
    <property type="entry name" value="Beta-barrel_TonB_sf"/>
</dbReference>
<comment type="subcellular location">
    <subcellularLocation>
        <location evidence="1 14">Cell outer membrane</location>
        <topology evidence="1 14">Multi-pass membrane protein</topology>
    </subcellularLocation>
</comment>
<evidence type="ECO:0000256" key="11">
    <source>
        <dbReference type="ARBA" id="ARBA00023136"/>
    </source>
</evidence>
<dbReference type="Pfam" id="PF07715">
    <property type="entry name" value="Plug"/>
    <property type="match status" value="1"/>
</dbReference>
<proteinExistence type="inferred from homology"/>
<dbReference type="GeneID" id="83064403"/>
<dbReference type="SUPFAM" id="SSF56935">
    <property type="entry name" value="Porins"/>
    <property type="match status" value="1"/>
</dbReference>
<dbReference type="NCBIfam" id="TIGR01783">
    <property type="entry name" value="TonB-siderophor"/>
    <property type="match status" value="1"/>
</dbReference>
<evidence type="ECO:0000256" key="5">
    <source>
        <dbReference type="ARBA" id="ARBA00022496"/>
    </source>
</evidence>
<keyword evidence="10 16" id="KW-0798">TonB box</keyword>
<dbReference type="InterPro" id="IPR000531">
    <property type="entry name" value="Beta-barrel_TonB"/>
</dbReference>
<comment type="similarity">
    <text evidence="2 14 16">Belongs to the TonB-dependent receptor family.</text>
</comment>
<dbReference type="Proteomes" id="UP000218824">
    <property type="component" value="Chromosome"/>
</dbReference>
<keyword evidence="12 20" id="KW-0675">Receptor</keyword>
<keyword evidence="5" id="KW-0410">Iron transport</keyword>
<dbReference type="InterPro" id="IPR010917">
    <property type="entry name" value="TonB_rcpt_CS"/>
</dbReference>
<dbReference type="InterPro" id="IPR012910">
    <property type="entry name" value="Plug_dom"/>
</dbReference>
<evidence type="ECO:0000259" key="18">
    <source>
        <dbReference type="Pfam" id="PF00593"/>
    </source>
</evidence>
<dbReference type="GO" id="GO:0009279">
    <property type="term" value="C:cell outer membrane"/>
    <property type="evidence" value="ECO:0007669"/>
    <property type="project" value="UniProtKB-SubCell"/>
</dbReference>
<evidence type="ECO:0000259" key="19">
    <source>
        <dbReference type="Pfam" id="PF07715"/>
    </source>
</evidence>
<feature type="chain" id="PRO_5043829562" evidence="17">
    <location>
        <begin position="23"/>
        <end position="743"/>
    </location>
</feature>
<evidence type="ECO:0000256" key="14">
    <source>
        <dbReference type="PROSITE-ProRule" id="PRU01360"/>
    </source>
</evidence>
<evidence type="ECO:0000256" key="10">
    <source>
        <dbReference type="ARBA" id="ARBA00023077"/>
    </source>
</evidence>
<evidence type="ECO:0000256" key="6">
    <source>
        <dbReference type="ARBA" id="ARBA00022692"/>
    </source>
</evidence>
<dbReference type="AlphaFoldDB" id="A0AAU9AN76"/>
<evidence type="ECO:0000313" key="21">
    <source>
        <dbReference type="Proteomes" id="UP000218824"/>
    </source>
</evidence>
<keyword evidence="8" id="KW-0408">Iron</keyword>
<feature type="signal peptide" evidence="17">
    <location>
        <begin position="1"/>
        <end position="22"/>
    </location>
</feature>
<dbReference type="CDD" id="cd01347">
    <property type="entry name" value="ligand_gated_channel"/>
    <property type="match status" value="1"/>
</dbReference>
<dbReference type="PROSITE" id="PS01156">
    <property type="entry name" value="TONB_DEPENDENT_REC_2"/>
    <property type="match status" value="1"/>
</dbReference>
<evidence type="ECO:0000256" key="3">
    <source>
        <dbReference type="ARBA" id="ARBA00022448"/>
    </source>
</evidence>
<dbReference type="PANTHER" id="PTHR32552:SF68">
    <property type="entry name" value="FERRICHROME OUTER MEMBRANE TRANSPORTER_PHAGE RECEPTOR"/>
    <property type="match status" value="1"/>
</dbReference>
<dbReference type="KEGG" id="lem:LEN_2556"/>
<protein>
    <submittedName>
        <fullName evidence="20">TonB-dependent siderophore receptor</fullName>
    </submittedName>
</protein>
<keyword evidence="13 14" id="KW-0998">Cell outer membrane</keyword>
<feature type="domain" description="TonB-dependent receptor plug" evidence="19">
    <location>
        <begin position="70"/>
        <end position="166"/>
    </location>
</feature>
<keyword evidence="3 14" id="KW-0813">Transport</keyword>
<organism evidence="20 21">
    <name type="scientific">Lysobacter enzymogenes</name>
    <dbReference type="NCBI Taxonomy" id="69"/>
    <lineage>
        <taxon>Bacteria</taxon>
        <taxon>Pseudomonadati</taxon>
        <taxon>Pseudomonadota</taxon>
        <taxon>Gammaproteobacteria</taxon>
        <taxon>Lysobacterales</taxon>
        <taxon>Lysobacteraceae</taxon>
        <taxon>Lysobacter</taxon>
    </lineage>
</organism>
<evidence type="ECO:0000256" key="2">
    <source>
        <dbReference type="ARBA" id="ARBA00009810"/>
    </source>
</evidence>
<dbReference type="Gene3D" id="2.40.170.20">
    <property type="entry name" value="TonB-dependent receptor, beta-barrel domain"/>
    <property type="match status" value="1"/>
</dbReference>
<dbReference type="RefSeq" id="WP_096378492.1">
    <property type="nucleotide sequence ID" value="NZ_AP014940.1"/>
</dbReference>
<dbReference type="GO" id="GO:0038023">
    <property type="term" value="F:signaling receptor activity"/>
    <property type="evidence" value="ECO:0007669"/>
    <property type="project" value="InterPro"/>
</dbReference>
<keyword evidence="11 14" id="KW-0472">Membrane</keyword>
<keyword evidence="7 17" id="KW-0732">Signal</keyword>
<dbReference type="InterPro" id="IPR010105">
    <property type="entry name" value="TonB_sidphr_rcpt"/>
</dbReference>
<evidence type="ECO:0000256" key="1">
    <source>
        <dbReference type="ARBA" id="ARBA00004571"/>
    </source>
</evidence>
<dbReference type="PROSITE" id="PS52016">
    <property type="entry name" value="TONB_DEPENDENT_REC_3"/>
    <property type="match status" value="1"/>
</dbReference>
<evidence type="ECO:0000256" key="7">
    <source>
        <dbReference type="ARBA" id="ARBA00022729"/>
    </source>
</evidence>
<keyword evidence="4 14" id="KW-1134">Transmembrane beta strand</keyword>
<evidence type="ECO:0000256" key="12">
    <source>
        <dbReference type="ARBA" id="ARBA00023170"/>
    </source>
</evidence>
<feature type="domain" description="TonB-dependent receptor-like beta-barrel" evidence="18">
    <location>
        <begin position="239"/>
        <end position="709"/>
    </location>
</feature>
<evidence type="ECO:0000256" key="9">
    <source>
        <dbReference type="ARBA" id="ARBA00023065"/>
    </source>
</evidence>
<accession>A0AAU9AN76</accession>
<evidence type="ECO:0000313" key="20">
    <source>
        <dbReference type="EMBL" id="BAV98043.1"/>
    </source>
</evidence>
<gene>
    <name evidence="20" type="ORF">LEN_2556</name>
</gene>
<dbReference type="PANTHER" id="PTHR32552">
    <property type="entry name" value="FERRICHROME IRON RECEPTOR-RELATED"/>
    <property type="match status" value="1"/>
</dbReference>
<name>A0AAU9AN76_LYSEN</name>
<dbReference type="InterPro" id="IPR039426">
    <property type="entry name" value="TonB-dep_rcpt-like"/>
</dbReference>
<sequence length="743" mass="82581">MTLRKRTLALCIAALTSPTALASEASAGAAAAAEAADQPTTLDAVQAVGTEPARYHNDASASVLGVDAPLFNTPRSVVVLPEQILLDQKVTQLDEALKNVSGVSRGDGFGGTNDDFFLRGFRRDNVYRDGRRLAANQRNPTTDIESIEVIKGPASLLFGAIEPGGVVNIVTKKPQAQPRRYLEATFDEYGKRHLLGDFTGALDGDGTLLYRLSASYEDSDTFRDGKQVERTVISPSLTWRPSERDELTFSYHYYDETLPIDRGAIVGRYADGERRIMKTPRSRSFGESWENSWSTGNSLDAQYQHRFNEHWDAVVGYTYQKTESHDLQVRAYDFYAVDTTIGRRTLPAGTLIRNVAGNNPYDIDSGQYNARLTGRFEPAGMKYTVMAGVDGGYTDTNAGELTGDNEAANAFIGRPLFNVFAPVYGNLQPTSATLSRTARTDLDFRGVYVQNILQPNENWLLTAGLRRDWYEVASRNQSYDEGRPVGTAAVADREWSDNSYQLGASYEFAPGLAVYASRATSFTVHPFFNYDPRSLPQTGKQWELGLKGNLFADRLQFTVSWFDLRKTNIPAFNPDSTGTLDRYRFIGEARSRGIEFDATLRITEGFNLIASYADFDYEITRDPDPALLGKTNANVAPRSGNLWGSYELRDGAWRGLGFGAGVNYVSKRYGDDDNTWSMPSYTLFDAGVWYYVPVGDNANLRFQLTVKNLADKRWYYASDGDRFAPSVRIGDPRTALVSVAYRF</sequence>
<keyword evidence="6 14" id="KW-0812">Transmembrane</keyword>
<evidence type="ECO:0000256" key="4">
    <source>
        <dbReference type="ARBA" id="ARBA00022452"/>
    </source>
</evidence>
<evidence type="ECO:0000256" key="15">
    <source>
        <dbReference type="PROSITE-ProRule" id="PRU10144"/>
    </source>
</evidence>
<keyword evidence="9" id="KW-0406">Ion transport</keyword>
<evidence type="ECO:0000256" key="13">
    <source>
        <dbReference type="ARBA" id="ARBA00023237"/>
    </source>
</evidence>
<dbReference type="Gene3D" id="2.170.130.10">
    <property type="entry name" value="TonB-dependent receptor, plug domain"/>
    <property type="match status" value="1"/>
</dbReference>
<dbReference type="Pfam" id="PF00593">
    <property type="entry name" value="TonB_dep_Rec_b-barrel"/>
    <property type="match status" value="1"/>
</dbReference>
<evidence type="ECO:0000256" key="8">
    <source>
        <dbReference type="ARBA" id="ARBA00023004"/>
    </source>
</evidence>
<reference evidence="20 21" key="1">
    <citation type="journal article" date="2017" name="DNA Res.">
        <title>Complete genome sequence and expression profile of the commercial lytic enzyme producer Lysobacter enzymogenes M497-1.</title>
        <authorList>
            <person name="Takami H."/>
            <person name="Toyoda A."/>
            <person name="Uchiyama I."/>
            <person name="Itoh T."/>
            <person name="Takaki Y."/>
            <person name="Arai W."/>
            <person name="Nishi S."/>
            <person name="Kawai M."/>
            <person name="Shinya K."/>
            <person name="Ikeda H."/>
        </authorList>
    </citation>
    <scope>NUCLEOTIDE SEQUENCE [LARGE SCALE GENOMIC DNA]</scope>
    <source>
        <strain evidence="20 21">M497-1</strain>
    </source>
</reference>
<dbReference type="GO" id="GO:0015344">
    <property type="term" value="F:siderophore uptake transmembrane transporter activity"/>
    <property type="evidence" value="ECO:0007669"/>
    <property type="project" value="TreeGrafter"/>
</dbReference>
<evidence type="ECO:0000256" key="16">
    <source>
        <dbReference type="RuleBase" id="RU003357"/>
    </source>
</evidence>
<evidence type="ECO:0000256" key="17">
    <source>
        <dbReference type="SAM" id="SignalP"/>
    </source>
</evidence>
<feature type="short sequence motif" description="TonB C-terminal box" evidence="15">
    <location>
        <begin position="726"/>
        <end position="743"/>
    </location>
</feature>